<proteinExistence type="predicted"/>
<name>A0A9N9GV62_9GLOM</name>
<dbReference type="AlphaFoldDB" id="A0A9N9GV62"/>
<comment type="caution">
    <text evidence="1">The sequence shown here is derived from an EMBL/GenBank/DDBJ whole genome shotgun (WGS) entry which is preliminary data.</text>
</comment>
<dbReference type="Proteomes" id="UP000789706">
    <property type="component" value="Unassembled WGS sequence"/>
</dbReference>
<reference evidence="1" key="1">
    <citation type="submission" date="2021-06" db="EMBL/GenBank/DDBJ databases">
        <authorList>
            <person name="Kallberg Y."/>
            <person name="Tangrot J."/>
            <person name="Rosling A."/>
        </authorList>
    </citation>
    <scope>NUCLEOTIDE SEQUENCE</scope>
    <source>
        <strain evidence="1">AZ414A</strain>
    </source>
</reference>
<evidence type="ECO:0000313" key="2">
    <source>
        <dbReference type="Proteomes" id="UP000789706"/>
    </source>
</evidence>
<feature type="non-terminal residue" evidence="1">
    <location>
        <position position="230"/>
    </location>
</feature>
<organism evidence="1 2">
    <name type="scientific">Diversispora eburnea</name>
    <dbReference type="NCBI Taxonomy" id="1213867"/>
    <lineage>
        <taxon>Eukaryota</taxon>
        <taxon>Fungi</taxon>
        <taxon>Fungi incertae sedis</taxon>
        <taxon>Mucoromycota</taxon>
        <taxon>Glomeromycotina</taxon>
        <taxon>Glomeromycetes</taxon>
        <taxon>Diversisporales</taxon>
        <taxon>Diversisporaceae</taxon>
        <taxon>Diversispora</taxon>
    </lineage>
</organism>
<protein>
    <submittedName>
        <fullName evidence="1">2416_t:CDS:1</fullName>
    </submittedName>
</protein>
<sequence length="230" mass="26529">IYSKEDLDSNYPEKFFQRSRTQQKVNFVRLEEKVDEIGNMLSHLNINNQSQKLVTKSNRTQRYYPFQPINSSISANEEIDKLLEKGESQDDIIPRTYDQLLSSLSPAIEFNAVNNVFGEALGWKPDLLFDFQYKGNSEHVDKSLRWYTDIPISLKDKEEKTITIIGNFARIDDREPEPIICLAYIDNPIPELSKVDTETSSKISNEININETNKDNKLNVSIKPVIPIIT</sequence>
<dbReference type="EMBL" id="CAJVPK010003478">
    <property type="protein sequence ID" value="CAG8627642.1"/>
    <property type="molecule type" value="Genomic_DNA"/>
</dbReference>
<gene>
    <name evidence="1" type="ORF">DEBURN_LOCUS10635</name>
</gene>
<evidence type="ECO:0000313" key="1">
    <source>
        <dbReference type="EMBL" id="CAG8627642.1"/>
    </source>
</evidence>
<keyword evidence="2" id="KW-1185">Reference proteome</keyword>
<feature type="non-terminal residue" evidence="1">
    <location>
        <position position="1"/>
    </location>
</feature>
<accession>A0A9N9GV62</accession>